<keyword evidence="3" id="KW-1185">Reference proteome</keyword>
<gene>
    <name evidence="2" type="ordered locus">Srot_1163</name>
</gene>
<evidence type="ECO:0000313" key="2">
    <source>
        <dbReference type="EMBL" id="ADG97635.1"/>
    </source>
</evidence>
<dbReference type="Proteomes" id="UP000002247">
    <property type="component" value="Chromosome"/>
</dbReference>
<proteinExistence type="predicted"/>
<dbReference type="KEGG" id="srt:Srot_1163"/>
<sequence>MKLYKTTIAGIERIVQLSDEDAAKQGLTASDALGDADFLDKPLFTGKSEKPAAKQAPPKPQEG</sequence>
<dbReference type="EMBL" id="CP001958">
    <property type="protein sequence ID" value="ADG97635.1"/>
    <property type="molecule type" value="Genomic_DNA"/>
</dbReference>
<dbReference type="STRING" id="640132.Srot_1163"/>
<organism evidence="2 3">
    <name type="scientific">Segniliparus rotundus (strain ATCC BAA-972 / CDC 1076 / CIP 108378 / DSM 44985 / JCM 13578)</name>
    <dbReference type="NCBI Taxonomy" id="640132"/>
    <lineage>
        <taxon>Bacteria</taxon>
        <taxon>Bacillati</taxon>
        <taxon>Actinomycetota</taxon>
        <taxon>Actinomycetes</taxon>
        <taxon>Mycobacteriales</taxon>
        <taxon>Segniliparaceae</taxon>
        <taxon>Segniliparus</taxon>
    </lineage>
</organism>
<protein>
    <submittedName>
        <fullName evidence="2">Uncharacterized protein</fullName>
    </submittedName>
</protein>
<dbReference type="HOGENOM" id="CLU_2883384_0_0_11"/>
<accession>D6ZFB1</accession>
<evidence type="ECO:0000256" key="1">
    <source>
        <dbReference type="SAM" id="MobiDB-lite"/>
    </source>
</evidence>
<reference evidence="2 3" key="1">
    <citation type="journal article" date="2010" name="Stand. Genomic Sci.">
        <title>Complete genome sequence of Segniliparus rotundus type strain (CDC 1076).</title>
        <authorList>
            <person name="Sikorski J."/>
            <person name="Lapidus A."/>
            <person name="Copeland A."/>
            <person name="Misra M."/>
            <person name="Glavina Del Rio T."/>
            <person name="Nolan M."/>
            <person name="Lucas S."/>
            <person name="Chen F."/>
            <person name="Tice H."/>
            <person name="Cheng J.F."/>
            <person name="Jando M."/>
            <person name="Schneider S."/>
            <person name="Bruce D."/>
            <person name="Goodwin L."/>
            <person name="Pitluck S."/>
            <person name="Liolios K."/>
            <person name="Mikhailova N."/>
            <person name="Pati A."/>
            <person name="Ivanova N."/>
            <person name="Mavromatis K."/>
            <person name="Chen A."/>
            <person name="Palaniappan K."/>
            <person name="Chertkov O."/>
            <person name="Land M."/>
            <person name="Hauser L."/>
            <person name="Chang Y.J."/>
            <person name="Jeffries C.D."/>
            <person name="Brettin T."/>
            <person name="Detter J.C."/>
            <person name="Han C."/>
            <person name="Rohde M."/>
            <person name="Goker M."/>
            <person name="Bristow J."/>
            <person name="Eisen J.A."/>
            <person name="Markowitz V."/>
            <person name="Hugenholtz P."/>
            <person name="Kyrpides N.C."/>
            <person name="Klenk H.P."/>
        </authorList>
    </citation>
    <scope>NUCLEOTIDE SEQUENCE [LARGE SCALE GENOMIC DNA]</scope>
    <source>
        <strain evidence="3">ATCC BAA-972 / CDC 1076 / CIP 108378 / DSM 44985 / JCM 13578</strain>
    </source>
</reference>
<evidence type="ECO:0000313" key="3">
    <source>
        <dbReference type="Proteomes" id="UP000002247"/>
    </source>
</evidence>
<name>D6ZFB1_SEGRD</name>
<feature type="region of interest" description="Disordered" evidence="1">
    <location>
        <begin position="38"/>
        <end position="63"/>
    </location>
</feature>
<dbReference type="AlphaFoldDB" id="D6ZFB1"/>